<organism evidence="6 7">
    <name type="scientific">Glomus cerebriforme</name>
    <dbReference type="NCBI Taxonomy" id="658196"/>
    <lineage>
        <taxon>Eukaryota</taxon>
        <taxon>Fungi</taxon>
        <taxon>Fungi incertae sedis</taxon>
        <taxon>Mucoromycota</taxon>
        <taxon>Glomeromycotina</taxon>
        <taxon>Glomeromycetes</taxon>
        <taxon>Glomerales</taxon>
        <taxon>Glomeraceae</taxon>
        <taxon>Glomus</taxon>
    </lineage>
</organism>
<keyword evidence="3" id="KW-0804">Transcription</keyword>
<dbReference type="Pfam" id="PF07039">
    <property type="entry name" value="SGF29_Tudor"/>
    <property type="match status" value="1"/>
</dbReference>
<evidence type="ECO:0000256" key="4">
    <source>
        <dbReference type="ARBA" id="ARBA00023242"/>
    </source>
</evidence>
<dbReference type="InterPro" id="IPR037802">
    <property type="entry name" value="SGF29"/>
</dbReference>
<reference evidence="6 7" key="1">
    <citation type="submission" date="2018-06" db="EMBL/GenBank/DDBJ databases">
        <title>Comparative genomics reveals the genomic features of Rhizophagus irregularis, R. cerebriforme, R. diaphanum and Gigaspora rosea, and their symbiotic lifestyle signature.</title>
        <authorList>
            <person name="Morin E."/>
            <person name="San Clemente H."/>
            <person name="Chen E.C.H."/>
            <person name="De La Providencia I."/>
            <person name="Hainaut M."/>
            <person name="Kuo A."/>
            <person name="Kohler A."/>
            <person name="Murat C."/>
            <person name="Tang N."/>
            <person name="Roy S."/>
            <person name="Loubradou J."/>
            <person name="Henrissat B."/>
            <person name="Grigoriev I.V."/>
            <person name="Corradi N."/>
            <person name="Roux C."/>
            <person name="Martin F.M."/>
        </authorList>
    </citation>
    <scope>NUCLEOTIDE SEQUENCE [LARGE SCALE GENOMIC DNA]</scope>
    <source>
        <strain evidence="6 7">DAOM 227022</strain>
    </source>
</reference>
<dbReference type="GO" id="GO:0000124">
    <property type="term" value="C:SAGA complex"/>
    <property type="evidence" value="ECO:0007669"/>
    <property type="project" value="InterPro"/>
</dbReference>
<evidence type="ECO:0000256" key="3">
    <source>
        <dbReference type="ARBA" id="ARBA00023163"/>
    </source>
</evidence>
<dbReference type="GO" id="GO:0005634">
    <property type="term" value="C:nucleus"/>
    <property type="evidence" value="ECO:0007669"/>
    <property type="project" value="UniProtKB-SubCell"/>
</dbReference>
<dbReference type="PROSITE" id="PS51518">
    <property type="entry name" value="SGF29_C"/>
    <property type="match status" value="1"/>
</dbReference>
<proteinExistence type="predicted"/>
<dbReference type="STRING" id="658196.A0A397SKI6"/>
<keyword evidence="7" id="KW-1185">Reference proteome</keyword>
<evidence type="ECO:0000313" key="6">
    <source>
        <dbReference type="EMBL" id="RIA83331.1"/>
    </source>
</evidence>
<accession>A0A397SKI6</accession>
<protein>
    <submittedName>
        <fullName evidence="6">SGF29 tudor-like domain-containing protein</fullName>
    </submittedName>
</protein>
<dbReference type="Proteomes" id="UP000265703">
    <property type="component" value="Unassembled WGS sequence"/>
</dbReference>
<gene>
    <name evidence="6" type="ORF">C1645_716236</name>
</gene>
<feature type="domain" description="SGF29 C-terminal" evidence="5">
    <location>
        <begin position="134"/>
        <end position="277"/>
    </location>
</feature>
<dbReference type="CDD" id="cd20394">
    <property type="entry name" value="Tudor_SGF29_rpt2"/>
    <property type="match status" value="1"/>
</dbReference>
<keyword evidence="2" id="KW-0805">Transcription regulation</keyword>
<dbReference type="CDD" id="cd20393">
    <property type="entry name" value="Tudor_SGF29_rpt1"/>
    <property type="match status" value="1"/>
</dbReference>
<dbReference type="Gene3D" id="2.30.30.140">
    <property type="match status" value="2"/>
</dbReference>
<keyword evidence="4" id="KW-0539">Nucleus</keyword>
<dbReference type="PANTHER" id="PTHR21539">
    <property type="entry name" value="SAGA-ASSOCIATED FACTOR 29"/>
    <property type="match status" value="1"/>
</dbReference>
<comment type="subcellular location">
    <subcellularLocation>
        <location evidence="1">Nucleus</location>
    </subcellularLocation>
</comment>
<evidence type="ECO:0000256" key="2">
    <source>
        <dbReference type="ARBA" id="ARBA00023015"/>
    </source>
</evidence>
<dbReference type="InterPro" id="IPR047288">
    <property type="entry name" value="Tudor_SGF29_rpt1"/>
</dbReference>
<dbReference type="InterPro" id="IPR010750">
    <property type="entry name" value="SGF29_tudor-like_dom"/>
</dbReference>
<comment type="caution">
    <text evidence="6">The sequence shown here is derived from an EMBL/GenBank/DDBJ whole genome shotgun (WGS) entry which is preliminary data.</text>
</comment>
<evidence type="ECO:0000256" key="1">
    <source>
        <dbReference type="ARBA" id="ARBA00004123"/>
    </source>
</evidence>
<dbReference type="OrthoDB" id="10265994at2759"/>
<evidence type="ECO:0000313" key="7">
    <source>
        <dbReference type="Proteomes" id="UP000265703"/>
    </source>
</evidence>
<sequence>MDLRRESISSYADKEERLIGTINTNINKLEKIQEEGIDIIAKTNALHEKNQNTTLTKETIENLRTLYKRGIDQAIREEEMCKNIADEIDSLVALGSHSAKEYQALQYDSSSKRKKQREELIVSGSSKIKKHKNGGNIIKNGSNVAAKQPKYKDIEENWILATVVSYKPETKQYEVEDADRDEASNRPGERFFVPAKNVMMIPNPADIRPQQEFTPNTTVLALYPGTTCFYKASVVLPPTKLSLPSQHRAYLLTFEDDDNAQRYVDMQFVLEKPPDMK</sequence>
<dbReference type="PANTHER" id="PTHR21539:SF0">
    <property type="entry name" value="SAGA-ASSOCIATED FACTOR 29"/>
    <property type="match status" value="1"/>
</dbReference>
<dbReference type="EMBL" id="QKYT01000582">
    <property type="protein sequence ID" value="RIA83331.1"/>
    <property type="molecule type" value="Genomic_DNA"/>
</dbReference>
<evidence type="ECO:0000259" key="5">
    <source>
        <dbReference type="PROSITE" id="PS51518"/>
    </source>
</evidence>
<dbReference type="InterPro" id="IPR047287">
    <property type="entry name" value="Tudor_SGF29_rpt2"/>
</dbReference>
<name>A0A397SKI6_9GLOM</name>
<dbReference type="AlphaFoldDB" id="A0A397SKI6"/>